<organism evidence="2 3">
    <name type="scientific">Thalassobacillus devorans</name>
    <dbReference type="NCBI Taxonomy" id="279813"/>
    <lineage>
        <taxon>Bacteria</taxon>
        <taxon>Bacillati</taxon>
        <taxon>Bacillota</taxon>
        <taxon>Bacilli</taxon>
        <taxon>Bacillales</taxon>
        <taxon>Bacillaceae</taxon>
        <taxon>Thalassobacillus</taxon>
    </lineage>
</organism>
<evidence type="ECO:0000313" key="2">
    <source>
        <dbReference type="EMBL" id="GGC81133.1"/>
    </source>
</evidence>
<evidence type="ECO:0000256" key="1">
    <source>
        <dbReference type="SAM" id="SignalP"/>
    </source>
</evidence>
<dbReference type="EMBL" id="BMCJ01000002">
    <property type="protein sequence ID" value="GGC81133.1"/>
    <property type="molecule type" value="Genomic_DNA"/>
</dbReference>
<dbReference type="Proteomes" id="UP000619534">
    <property type="component" value="Unassembled WGS sequence"/>
</dbReference>
<comment type="caution">
    <text evidence="2">The sequence shown here is derived from an EMBL/GenBank/DDBJ whole genome shotgun (WGS) entry which is preliminary data.</text>
</comment>
<feature type="signal peptide" evidence="1">
    <location>
        <begin position="1"/>
        <end position="27"/>
    </location>
</feature>
<dbReference type="RefSeq" id="WP_062440734.1">
    <property type="nucleotide sequence ID" value="NZ_BMCJ01000002.1"/>
</dbReference>
<proteinExistence type="predicted"/>
<keyword evidence="3" id="KW-1185">Reference proteome</keyword>
<evidence type="ECO:0008006" key="4">
    <source>
        <dbReference type="Google" id="ProtNLM"/>
    </source>
</evidence>
<evidence type="ECO:0000313" key="3">
    <source>
        <dbReference type="Proteomes" id="UP000619534"/>
    </source>
</evidence>
<accession>A0ABQ1NNP3</accession>
<keyword evidence="1" id="KW-0732">Signal</keyword>
<feature type="chain" id="PRO_5045315244" description="DUF3993 domain-containing protein" evidence="1">
    <location>
        <begin position="28"/>
        <end position="187"/>
    </location>
</feature>
<protein>
    <recommendedName>
        <fullName evidence="4">DUF3993 domain-containing protein</fullName>
    </recommendedName>
</protein>
<reference evidence="3" key="1">
    <citation type="journal article" date="2019" name="Int. J. Syst. Evol. Microbiol.">
        <title>The Global Catalogue of Microorganisms (GCM) 10K type strain sequencing project: providing services to taxonomists for standard genome sequencing and annotation.</title>
        <authorList>
            <consortium name="The Broad Institute Genomics Platform"/>
            <consortium name="The Broad Institute Genome Sequencing Center for Infectious Disease"/>
            <person name="Wu L."/>
            <person name="Ma J."/>
        </authorList>
    </citation>
    <scope>NUCLEOTIDE SEQUENCE [LARGE SCALE GENOMIC DNA]</scope>
    <source>
        <strain evidence="3">CCM 7282</strain>
    </source>
</reference>
<name>A0ABQ1NNP3_9BACI</name>
<sequence length="187" mass="21498">MKKTSTAKLVKSIVIAVPLALFVQTGASLNAEEPKQVNMHQEAVTDVEVKTASSNEKESKESLGKATIEERTDQFMEHLVQETDENYKVLNYDSKEALLDGFEPIATRQAAKEYVDFYYKEKQSGLYILPTETPPWFVNGQPYDTIDIDKNHKKVIQKNNNELYGDYKIAITFIYDGEWRIQEIEHK</sequence>
<gene>
    <name evidence="2" type="ORF">GCM10007216_09570</name>
</gene>